<keyword evidence="2" id="KW-1185">Reference proteome</keyword>
<dbReference type="AlphaFoldDB" id="A0A1K2HIU7"/>
<sequence length="93" mass="10292">MALSHSAGLSGLQAVIWHESPVACGGGSFEVYNPMAKVRSPSFCFRFFKVVHPAGPLSVDKLRVDLKQGIGMELYPAWFWALGIHHVDEVRPR</sequence>
<name>A0A1K2HIU7_9NEIS</name>
<organism evidence="1 2">
    <name type="scientific">Chitinimonas taiwanensis DSM 18899</name>
    <dbReference type="NCBI Taxonomy" id="1121279"/>
    <lineage>
        <taxon>Bacteria</taxon>
        <taxon>Pseudomonadati</taxon>
        <taxon>Pseudomonadota</taxon>
        <taxon>Betaproteobacteria</taxon>
        <taxon>Neisseriales</taxon>
        <taxon>Chitinibacteraceae</taxon>
        <taxon>Chitinimonas</taxon>
    </lineage>
</organism>
<protein>
    <submittedName>
        <fullName evidence="1">Uncharacterized protein</fullName>
    </submittedName>
</protein>
<dbReference type="Proteomes" id="UP000186513">
    <property type="component" value="Unassembled WGS sequence"/>
</dbReference>
<dbReference type="EMBL" id="FPKR01000006">
    <property type="protein sequence ID" value="SFZ76186.1"/>
    <property type="molecule type" value="Genomic_DNA"/>
</dbReference>
<accession>A0A1K2HIU7</accession>
<proteinExistence type="predicted"/>
<reference evidence="1 2" key="1">
    <citation type="submission" date="2016-11" db="EMBL/GenBank/DDBJ databases">
        <authorList>
            <person name="Jaros S."/>
            <person name="Januszkiewicz K."/>
            <person name="Wedrychowicz H."/>
        </authorList>
    </citation>
    <scope>NUCLEOTIDE SEQUENCE [LARGE SCALE GENOMIC DNA]</scope>
    <source>
        <strain evidence="1 2">DSM 18899</strain>
    </source>
</reference>
<evidence type="ECO:0000313" key="1">
    <source>
        <dbReference type="EMBL" id="SFZ76186.1"/>
    </source>
</evidence>
<dbReference type="STRING" id="1121279.SAMN02745887_01910"/>
<gene>
    <name evidence="1" type="ORF">SAMN02745887_01910</name>
</gene>
<evidence type="ECO:0000313" key="2">
    <source>
        <dbReference type="Proteomes" id="UP000186513"/>
    </source>
</evidence>